<dbReference type="PRINTS" id="PR00463">
    <property type="entry name" value="EP450I"/>
</dbReference>
<dbReference type="GO" id="GO:0004497">
    <property type="term" value="F:monooxygenase activity"/>
    <property type="evidence" value="ECO:0007669"/>
    <property type="project" value="UniProtKB-KW"/>
</dbReference>
<gene>
    <name evidence="8" type="ORF">B0I36DRAFT_291538</name>
</gene>
<dbReference type="PANTHER" id="PTHR24305:SF234">
    <property type="entry name" value="CYTOCHROME P450"/>
    <property type="match status" value="1"/>
</dbReference>
<dbReference type="PROSITE" id="PS00086">
    <property type="entry name" value="CYTOCHROME_P450"/>
    <property type="match status" value="1"/>
</dbReference>
<evidence type="ECO:0000256" key="3">
    <source>
        <dbReference type="ARBA" id="ARBA00022723"/>
    </source>
</evidence>
<dbReference type="OrthoDB" id="3945418at2759"/>
<dbReference type="InterPro" id="IPR002401">
    <property type="entry name" value="Cyt_P450_E_grp-I"/>
</dbReference>
<dbReference type="InterPro" id="IPR036396">
    <property type="entry name" value="Cyt_P450_sf"/>
</dbReference>
<dbReference type="RefSeq" id="XP_046012066.1">
    <property type="nucleotide sequence ID" value="XM_046151739.1"/>
</dbReference>
<dbReference type="AlphaFoldDB" id="A0A9P8Y4V8"/>
<evidence type="ECO:0000313" key="9">
    <source>
        <dbReference type="Proteomes" id="UP000756346"/>
    </source>
</evidence>
<accession>A0A9P8Y4V8</accession>
<comment type="cofactor">
    <cofactor evidence="1 5">
        <name>heme</name>
        <dbReference type="ChEBI" id="CHEBI:30413"/>
    </cofactor>
</comment>
<evidence type="ECO:0000256" key="4">
    <source>
        <dbReference type="ARBA" id="ARBA00023004"/>
    </source>
</evidence>
<comment type="similarity">
    <text evidence="6">Belongs to the cytochrome P450 family.</text>
</comment>
<name>A0A9P8Y4V8_9PEZI</name>
<comment type="caution">
    <text evidence="8">The sequence shown here is derived from an EMBL/GenBank/DDBJ whole genome shotgun (WGS) entry which is preliminary data.</text>
</comment>
<keyword evidence="2 5" id="KW-0349">Heme</keyword>
<dbReference type="PRINTS" id="PR00385">
    <property type="entry name" value="P450"/>
</dbReference>
<keyword evidence="7" id="KW-0812">Transmembrane</keyword>
<keyword evidence="7" id="KW-1133">Transmembrane helix</keyword>
<feature type="binding site" description="axial binding residue" evidence="5">
    <location>
        <position position="455"/>
    </location>
    <ligand>
        <name>heme</name>
        <dbReference type="ChEBI" id="CHEBI:30413"/>
    </ligand>
    <ligandPart>
        <name>Fe</name>
        <dbReference type="ChEBI" id="CHEBI:18248"/>
    </ligandPart>
</feature>
<evidence type="ECO:0000256" key="6">
    <source>
        <dbReference type="RuleBase" id="RU000461"/>
    </source>
</evidence>
<dbReference type="PANTHER" id="PTHR24305">
    <property type="entry name" value="CYTOCHROME P450"/>
    <property type="match status" value="1"/>
</dbReference>
<protein>
    <submittedName>
        <fullName evidence="8">Cytochrome P450</fullName>
    </submittedName>
</protein>
<dbReference type="GO" id="GO:0005506">
    <property type="term" value="F:iron ion binding"/>
    <property type="evidence" value="ECO:0007669"/>
    <property type="project" value="InterPro"/>
</dbReference>
<evidence type="ECO:0000256" key="5">
    <source>
        <dbReference type="PIRSR" id="PIRSR602401-1"/>
    </source>
</evidence>
<evidence type="ECO:0000313" key="8">
    <source>
        <dbReference type="EMBL" id="KAH7029778.1"/>
    </source>
</evidence>
<dbReference type="Proteomes" id="UP000756346">
    <property type="component" value="Unassembled WGS sequence"/>
</dbReference>
<organism evidence="8 9">
    <name type="scientific">Microdochium trichocladiopsis</name>
    <dbReference type="NCBI Taxonomy" id="1682393"/>
    <lineage>
        <taxon>Eukaryota</taxon>
        <taxon>Fungi</taxon>
        <taxon>Dikarya</taxon>
        <taxon>Ascomycota</taxon>
        <taxon>Pezizomycotina</taxon>
        <taxon>Sordariomycetes</taxon>
        <taxon>Xylariomycetidae</taxon>
        <taxon>Xylariales</taxon>
        <taxon>Microdochiaceae</taxon>
        <taxon>Microdochium</taxon>
    </lineage>
</organism>
<proteinExistence type="inferred from homology"/>
<keyword evidence="6" id="KW-0560">Oxidoreductase</keyword>
<dbReference type="InterPro" id="IPR001128">
    <property type="entry name" value="Cyt_P450"/>
</dbReference>
<dbReference type="Pfam" id="PF00067">
    <property type="entry name" value="p450"/>
    <property type="match status" value="1"/>
</dbReference>
<keyword evidence="7" id="KW-0472">Membrane</keyword>
<dbReference type="GeneID" id="70181285"/>
<dbReference type="EMBL" id="JAGTJQ010000006">
    <property type="protein sequence ID" value="KAH7029778.1"/>
    <property type="molecule type" value="Genomic_DNA"/>
</dbReference>
<evidence type="ECO:0000256" key="2">
    <source>
        <dbReference type="ARBA" id="ARBA00022617"/>
    </source>
</evidence>
<evidence type="ECO:0000256" key="7">
    <source>
        <dbReference type="SAM" id="Phobius"/>
    </source>
</evidence>
<evidence type="ECO:0000256" key="1">
    <source>
        <dbReference type="ARBA" id="ARBA00001971"/>
    </source>
</evidence>
<keyword evidence="9" id="KW-1185">Reference proteome</keyword>
<dbReference type="GO" id="GO:0016705">
    <property type="term" value="F:oxidoreductase activity, acting on paired donors, with incorporation or reduction of molecular oxygen"/>
    <property type="evidence" value="ECO:0007669"/>
    <property type="project" value="InterPro"/>
</dbReference>
<keyword evidence="6" id="KW-0503">Monooxygenase</keyword>
<dbReference type="InterPro" id="IPR050121">
    <property type="entry name" value="Cytochrome_P450_monoxygenase"/>
</dbReference>
<sequence length="509" mass="57319">MVALLDDLTGNLPAWTRVPIAISAAAAVVVTFWTIRGIYRVHLHPLSKFPGPKEAAWSHDWVYRQTLTDYPESIYEQLHKKYKTRALRIAPDELHITDPTLYKVIYKQANPFPKVDQFYLGFMALSPTAFTDTNPHTHRERRRMLNNLFSKASVLKLEKLIFDSQNSLLRKIDRLCDHQLIDIYGAMRLITTTVIMEFAFADSGNMIEEQPISFSSRFLQAFSVGAESVGTMQRYPLARTIAKTLPAWLIKMMDENIGAIDDMISFSRAAIQRYHTVSEQGKAAHLGYPIVLDNLQTLDLDALVAESLDLLIAGSDTSATSLTTTILELLSNPTYLKTLVDELDAAIPDKHNFPAGQELEKLPFLSSCVKEGIRHAKAVPGRLPRYVPDDGTPFVVDGEVVPPGTIVSISAYTMHMDTDFWGPDARYFNPNRWLADDAKRLDEYSCAFGKGARMCLGMNLVPFEMTIVLATLFRNFTLELPSGFTPPRSVDNFTVEFPEGLYVRVSRRD</sequence>
<feature type="transmembrane region" description="Helical" evidence="7">
    <location>
        <begin position="20"/>
        <end position="39"/>
    </location>
</feature>
<dbReference type="Gene3D" id="1.10.630.10">
    <property type="entry name" value="Cytochrome P450"/>
    <property type="match status" value="1"/>
</dbReference>
<dbReference type="CDD" id="cd11062">
    <property type="entry name" value="CYP58-like"/>
    <property type="match status" value="1"/>
</dbReference>
<keyword evidence="4 5" id="KW-0408">Iron</keyword>
<dbReference type="GO" id="GO:0020037">
    <property type="term" value="F:heme binding"/>
    <property type="evidence" value="ECO:0007669"/>
    <property type="project" value="InterPro"/>
</dbReference>
<keyword evidence="3 5" id="KW-0479">Metal-binding</keyword>
<dbReference type="SUPFAM" id="SSF48264">
    <property type="entry name" value="Cytochrome P450"/>
    <property type="match status" value="1"/>
</dbReference>
<reference evidence="8" key="1">
    <citation type="journal article" date="2021" name="Nat. Commun.">
        <title>Genetic determinants of endophytism in the Arabidopsis root mycobiome.</title>
        <authorList>
            <person name="Mesny F."/>
            <person name="Miyauchi S."/>
            <person name="Thiergart T."/>
            <person name="Pickel B."/>
            <person name="Atanasova L."/>
            <person name="Karlsson M."/>
            <person name="Huettel B."/>
            <person name="Barry K.W."/>
            <person name="Haridas S."/>
            <person name="Chen C."/>
            <person name="Bauer D."/>
            <person name="Andreopoulos W."/>
            <person name="Pangilinan J."/>
            <person name="LaButti K."/>
            <person name="Riley R."/>
            <person name="Lipzen A."/>
            <person name="Clum A."/>
            <person name="Drula E."/>
            <person name="Henrissat B."/>
            <person name="Kohler A."/>
            <person name="Grigoriev I.V."/>
            <person name="Martin F.M."/>
            <person name="Hacquard S."/>
        </authorList>
    </citation>
    <scope>NUCLEOTIDE SEQUENCE</scope>
    <source>
        <strain evidence="8">MPI-CAGE-CH-0230</strain>
    </source>
</reference>
<dbReference type="InterPro" id="IPR017972">
    <property type="entry name" value="Cyt_P450_CS"/>
</dbReference>